<keyword evidence="2" id="KW-0614">Plasmid</keyword>
<name>A0ABY4WVE0_9BACL</name>
<sequence>MEEEVIESESSAEWGNGVSDELLEEISGKMDTVIDQLKALTETVGSIHDWLLVLFFVVAVSLGVVVGYLIGKR</sequence>
<dbReference type="EMBL" id="CP098756">
    <property type="protein sequence ID" value="USG68561.1"/>
    <property type="molecule type" value="Genomic_DNA"/>
</dbReference>
<gene>
    <name evidence="2" type="ORF">NDK47_27565</name>
</gene>
<keyword evidence="3" id="KW-1185">Reference proteome</keyword>
<evidence type="ECO:0000313" key="3">
    <source>
        <dbReference type="Proteomes" id="UP001056500"/>
    </source>
</evidence>
<protein>
    <submittedName>
        <fullName evidence="2">Uncharacterized protein</fullName>
    </submittedName>
</protein>
<keyword evidence="1" id="KW-0812">Transmembrane</keyword>
<accession>A0ABY4WVE0</accession>
<keyword evidence="1" id="KW-0472">Membrane</keyword>
<proteinExistence type="predicted"/>
<reference evidence="2" key="1">
    <citation type="submission" date="2022-06" db="EMBL/GenBank/DDBJ databases">
        <title>Genome sequencing of Brevibacillus sp. BB3-R1.</title>
        <authorList>
            <person name="Heo J."/>
            <person name="Lee D."/>
            <person name="Won M."/>
            <person name="Han B.-H."/>
            <person name="Hong S.-B."/>
            <person name="Kwon S.-W."/>
        </authorList>
    </citation>
    <scope>NUCLEOTIDE SEQUENCE</scope>
    <source>
        <strain evidence="2">BB3-R1</strain>
        <plasmid evidence="2">unnamed</plasmid>
    </source>
</reference>
<dbReference type="RefSeq" id="WP_251876529.1">
    <property type="nucleotide sequence ID" value="NZ_CP098756.1"/>
</dbReference>
<keyword evidence="1" id="KW-1133">Transmembrane helix</keyword>
<organism evidence="2 3">
    <name type="scientific">Brevibacillus ruminantium</name>
    <dbReference type="NCBI Taxonomy" id="2950604"/>
    <lineage>
        <taxon>Bacteria</taxon>
        <taxon>Bacillati</taxon>
        <taxon>Bacillota</taxon>
        <taxon>Bacilli</taxon>
        <taxon>Bacillales</taxon>
        <taxon>Paenibacillaceae</taxon>
        <taxon>Brevibacillus</taxon>
    </lineage>
</organism>
<evidence type="ECO:0000256" key="1">
    <source>
        <dbReference type="SAM" id="Phobius"/>
    </source>
</evidence>
<feature type="transmembrane region" description="Helical" evidence="1">
    <location>
        <begin position="50"/>
        <end position="70"/>
    </location>
</feature>
<evidence type="ECO:0000313" key="2">
    <source>
        <dbReference type="EMBL" id="USG68561.1"/>
    </source>
</evidence>
<geneLocation type="plasmid" evidence="2 3">
    <name>unnamed</name>
</geneLocation>
<dbReference type="Proteomes" id="UP001056500">
    <property type="component" value="Plasmid unnamed"/>
</dbReference>